<dbReference type="PANTHER" id="PTHR30582:SF24">
    <property type="entry name" value="L,D-TRANSPEPTIDASE ERFK_SRFK-RELATED"/>
    <property type="match status" value="1"/>
</dbReference>
<reference evidence="12" key="1">
    <citation type="submission" date="2018-06" db="EMBL/GenBank/DDBJ databases">
        <authorList>
            <person name="Zhirakovskaya E."/>
        </authorList>
    </citation>
    <scope>NUCLEOTIDE SEQUENCE</scope>
</reference>
<evidence type="ECO:0000256" key="7">
    <source>
        <dbReference type="ARBA" id="ARBA00022984"/>
    </source>
</evidence>
<evidence type="ECO:0000256" key="8">
    <source>
        <dbReference type="ARBA" id="ARBA00023316"/>
    </source>
</evidence>
<evidence type="ECO:0000259" key="10">
    <source>
        <dbReference type="PROSITE" id="PS51782"/>
    </source>
</evidence>
<protein>
    <submittedName>
        <fullName evidence="12">Uncharacterized protein</fullName>
    </submittedName>
</protein>
<dbReference type="Gene3D" id="3.10.350.10">
    <property type="entry name" value="LysM domain"/>
    <property type="match status" value="1"/>
</dbReference>
<dbReference type="PANTHER" id="PTHR30582">
    <property type="entry name" value="L,D-TRANSPEPTIDASE"/>
    <property type="match status" value="1"/>
</dbReference>
<evidence type="ECO:0000256" key="4">
    <source>
        <dbReference type="ARBA" id="ARBA00022679"/>
    </source>
</evidence>
<evidence type="ECO:0000259" key="11">
    <source>
        <dbReference type="PROSITE" id="PS52029"/>
    </source>
</evidence>
<dbReference type="GO" id="GO:0008360">
    <property type="term" value="P:regulation of cell shape"/>
    <property type="evidence" value="ECO:0007669"/>
    <property type="project" value="UniProtKB-KW"/>
</dbReference>
<feature type="domain" description="LysM" evidence="10">
    <location>
        <begin position="295"/>
        <end position="338"/>
    </location>
</feature>
<dbReference type="GO" id="GO:0005576">
    <property type="term" value="C:extracellular region"/>
    <property type="evidence" value="ECO:0007669"/>
    <property type="project" value="TreeGrafter"/>
</dbReference>
<evidence type="ECO:0000256" key="5">
    <source>
        <dbReference type="ARBA" id="ARBA00022801"/>
    </source>
</evidence>
<keyword evidence="3" id="KW-0328">Glycosyltransferase</keyword>
<dbReference type="CDD" id="cd00118">
    <property type="entry name" value="LysM"/>
    <property type="match status" value="1"/>
</dbReference>
<dbReference type="GO" id="GO:0016757">
    <property type="term" value="F:glycosyltransferase activity"/>
    <property type="evidence" value="ECO:0007669"/>
    <property type="project" value="UniProtKB-KW"/>
</dbReference>
<dbReference type="InterPro" id="IPR050979">
    <property type="entry name" value="LD-transpeptidase"/>
</dbReference>
<dbReference type="Gene3D" id="2.40.440.10">
    <property type="entry name" value="L,D-transpeptidase catalytic domain-like"/>
    <property type="match status" value="1"/>
</dbReference>
<evidence type="ECO:0000256" key="3">
    <source>
        <dbReference type="ARBA" id="ARBA00022676"/>
    </source>
</evidence>
<evidence type="ECO:0000313" key="12">
    <source>
        <dbReference type="EMBL" id="VAX42692.1"/>
    </source>
</evidence>
<dbReference type="SUPFAM" id="SSF141523">
    <property type="entry name" value="L,D-transpeptidase catalytic domain-like"/>
    <property type="match status" value="1"/>
</dbReference>
<name>A0A3B1DPJ0_9ZZZZ</name>
<dbReference type="SUPFAM" id="SSF54106">
    <property type="entry name" value="LysM domain"/>
    <property type="match status" value="1"/>
</dbReference>
<feature type="transmembrane region" description="Helical" evidence="9">
    <location>
        <begin position="50"/>
        <end position="71"/>
    </location>
</feature>
<dbReference type="InterPro" id="IPR018392">
    <property type="entry name" value="LysM"/>
</dbReference>
<gene>
    <name evidence="12" type="ORF">MNBD_PLANCTO02-453</name>
</gene>
<dbReference type="GO" id="GO:0018104">
    <property type="term" value="P:peptidoglycan-protein cross-linking"/>
    <property type="evidence" value="ECO:0007669"/>
    <property type="project" value="TreeGrafter"/>
</dbReference>
<keyword evidence="9" id="KW-0812">Transmembrane</keyword>
<keyword evidence="4" id="KW-0808">Transferase</keyword>
<dbReference type="InterPro" id="IPR005490">
    <property type="entry name" value="LD_TPept_cat_dom"/>
</dbReference>
<keyword evidence="8" id="KW-0961">Cell wall biogenesis/degradation</keyword>
<dbReference type="EMBL" id="UOGL01000680">
    <property type="protein sequence ID" value="VAX42692.1"/>
    <property type="molecule type" value="Genomic_DNA"/>
</dbReference>
<dbReference type="GO" id="GO:0071972">
    <property type="term" value="F:peptidoglycan L,D-transpeptidase activity"/>
    <property type="evidence" value="ECO:0007669"/>
    <property type="project" value="TreeGrafter"/>
</dbReference>
<sequence>MTNSYDDELLEQNSYENNCEVEQNNFYAHEATFAPVAKQNVWSQPSFSRLFGSMLWGITLLGFVAGTIWWFDILPTSEQKKAAVVVAESSSERIQITPGETTKEKDISDPFEESLKKENGTIFSTNKKQANSSQGQTVAQAALKFDTPQKRAYRKRELPAPKELLTSRATTEQQWNEKKTFPPRSAQKIKRSHFVESASPSQIVLANGQKSVEVINPPQHLSMPKEKRPIPFPLEKNKLDLSSIDSLLRAGKELEAHRELSKLYWKSPEARSQIMGRLKATAKSIFISRQKHFATPYVVEQRETLAQIAQNHNVPWQYLARLNRTSPRAIRPGQKLKVIKGPFAAVINLNQYELTIHAHGYFVKRYQIGIDKENRTPPGDFKVVEKLENPTYYGANSVVMKADNPNSPLGKRWIDLGNSYGIHGTARLNLADKAKLKGCIRMRNRDIEEVFDFLGIGSVVKIQ</sequence>
<dbReference type="UniPathway" id="UPA00219"/>
<dbReference type="AlphaFoldDB" id="A0A3B1DPJ0"/>
<comment type="pathway">
    <text evidence="1">Cell wall biogenesis; peptidoglycan biosynthesis.</text>
</comment>
<keyword evidence="5" id="KW-0378">Hydrolase</keyword>
<dbReference type="InterPro" id="IPR038063">
    <property type="entry name" value="Transpep_catalytic_dom"/>
</dbReference>
<keyword evidence="9" id="KW-1133">Transmembrane helix</keyword>
<evidence type="ECO:0000256" key="9">
    <source>
        <dbReference type="SAM" id="Phobius"/>
    </source>
</evidence>
<dbReference type="PROSITE" id="PS51782">
    <property type="entry name" value="LYSM"/>
    <property type="match status" value="1"/>
</dbReference>
<dbReference type="InterPro" id="IPR036779">
    <property type="entry name" value="LysM_dom_sf"/>
</dbReference>
<dbReference type="CDD" id="cd16913">
    <property type="entry name" value="YkuD_like"/>
    <property type="match status" value="1"/>
</dbReference>
<accession>A0A3B1DPJ0</accession>
<dbReference type="GO" id="GO:0071555">
    <property type="term" value="P:cell wall organization"/>
    <property type="evidence" value="ECO:0007669"/>
    <property type="project" value="UniProtKB-KW"/>
</dbReference>
<dbReference type="SMART" id="SM00257">
    <property type="entry name" value="LysM"/>
    <property type="match status" value="1"/>
</dbReference>
<dbReference type="PROSITE" id="PS52029">
    <property type="entry name" value="LD_TPASE"/>
    <property type="match status" value="1"/>
</dbReference>
<dbReference type="Pfam" id="PF01476">
    <property type="entry name" value="LysM"/>
    <property type="match status" value="1"/>
</dbReference>
<feature type="domain" description="L,D-TPase catalytic" evidence="11">
    <location>
        <begin position="343"/>
        <end position="463"/>
    </location>
</feature>
<evidence type="ECO:0000256" key="1">
    <source>
        <dbReference type="ARBA" id="ARBA00004752"/>
    </source>
</evidence>
<dbReference type="Pfam" id="PF03734">
    <property type="entry name" value="YkuD"/>
    <property type="match status" value="1"/>
</dbReference>
<comment type="similarity">
    <text evidence="2">Belongs to the YkuD family.</text>
</comment>
<keyword evidence="7" id="KW-0573">Peptidoglycan synthesis</keyword>
<proteinExistence type="inferred from homology"/>
<keyword evidence="9" id="KW-0472">Membrane</keyword>
<evidence type="ECO:0000256" key="6">
    <source>
        <dbReference type="ARBA" id="ARBA00022960"/>
    </source>
</evidence>
<keyword evidence="6" id="KW-0133">Cell shape</keyword>
<evidence type="ECO:0000256" key="2">
    <source>
        <dbReference type="ARBA" id="ARBA00005992"/>
    </source>
</evidence>
<organism evidence="12">
    <name type="scientific">hydrothermal vent metagenome</name>
    <dbReference type="NCBI Taxonomy" id="652676"/>
    <lineage>
        <taxon>unclassified sequences</taxon>
        <taxon>metagenomes</taxon>
        <taxon>ecological metagenomes</taxon>
    </lineage>
</organism>